<dbReference type="GO" id="GO:0006261">
    <property type="term" value="P:DNA-templated DNA replication"/>
    <property type="evidence" value="ECO:0007669"/>
    <property type="project" value="InterPro"/>
</dbReference>
<dbReference type="Pfam" id="PF00476">
    <property type="entry name" value="DNA_pol_A"/>
    <property type="match status" value="1"/>
</dbReference>
<dbReference type="PANTHER" id="PTHR10133:SF27">
    <property type="entry name" value="DNA POLYMERASE NU"/>
    <property type="match status" value="1"/>
</dbReference>
<dbReference type="Proteomes" id="UP000258344">
    <property type="component" value="Segment"/>
</dbReference>
<dbReference type="SMART" id="SM00482">
    <property type="entry name" value="POLAc"/>
    <property type="match status" value="1"/>
</dbReference>
<accession>E3PZ97</accession>
<dbReference type="InterPro" id="IPR012337">
    <property type="entry name" value="RNaseH-like_sf"/>
</dbReference>
<evidence type="ECO:0000256" key="2">
    <source>
        <dbReference type="ARBA" id="ARBA00023109"/>
    </source>
</evidence>
<dbReference type="EMBL" id="FR682616">
    <property type="protein sequence ID" value="CBW47048.1"/>
    <property type="molecule type" value="Genomic_DNA"/>
</dbReference>
<dbReference type="Gene3D" id="1.10.150.20">
    <property type="entry name" value="5' to 3' exonuclease, C-terminal subdomain"/>
    <property type="match status" value="1"/>
</dbReference>
<keyword evidence="1" id="KW-0235">DNA replication</keyword>
<dbReference type="GO" id="GO:0003677">
    <property type="term" value="F:DNA binding"/>
    <property type="evidence" value="ECO:0007669"/>
    <property type="project" value="InterPro"/>
</dbReference>
<reference evidence="4 5" key="1">
    <citation type="journal article" date="2014" name="Front. Microbiol.">
        <title>Comparative genomics defines the core genome of the growing N4-like phage genus and identifies N4-like Roseophage specific genes.</title>
        <authorList>
            <person name="Chan J.Z."/>
            <person name="Millard A.D."/>
            <person name="Mann N.H."/>
            <person name="Schafer H."/>
        </authorList>
    </citation>
    <scope>NUCLEOTIDE SEQUENCE [LARGE SCALE GENOMIC DNA]</scope>
</reference>
<dbReference type="InterPro" id="IPR001098">
    <property type="entry name" value="DNA-dir_DNA_pol_A_palm_dom"/>
</dbReference>
<dbReference type="Gene3D" id="3.30.420.10">
    <property type="entry name" value="Ribonuclease H-like superfamily/Ribonuclease H"/>
    <property type="match status" value="1"/>
</dbReference>
<dbReference type="GO" id="GO:0006302">
    <property type="term" value="P:double-strand break repair"/>
    <property type="evidence" value="ECO:0007669"/>
    <property type="project" value="TreeGrafter"/>
</dbReference>
<evidence type="ECO:0000313" key="4">
    <source>
        <dbReference type="EMBL" id="CBW47048.1"/>
    </source>
</evidence>
<protein>
    <submittedName>
        <fullName evidence="4">N4 DNA polymerase-like protein</fullName>
    </submittedName>
</protein>
<proteinExistence type="predicted"/>
<dbReference type="SUPFAM" id="SSF53098">
    <property type="entry name" value="Ribonuclease H-like"/>
    <property type="match status" value="1"/>
</dbReference>
<dbReference type="InterPro" id="IPR036397">
    <property type="entry name" value="RNaseH_sf"/>
</dbReference>
<feature type="domain" description="DNA-directed DNA polymerase family A palm" evidence="3">
    <location>
        <begin position="573"/>
        <end position="800"/>
    </location>
</feature>
<dbReference type="Gene3D" id="1.20.1060.10">
    <property type="entry name" value="Taq DNA Polymerase, Chain T, domain 4"/>
    <property type="match status" value="1"/>
</dbReference>
<dbReference type="PANTHER" id="PTHR10133">
    <property type="entry name" value="DNA POLYMERASE I"/>
    <property type="match status" value="1"/>
</dbReference>
<evidence type="ECO:0000259" key="3">
    <source>
        <dbReference type="SMART" id="SM00482"/>
    </source>
</evidence>
<dbReference type="PRINTS" id="PR00868">
    <property type="entry name" value="DNAPOLI"/>
</dbReference>
<dbReference type="SUPFAM" id="SSF56672">
    <property type="entry name" value="DNA/RNA polymerases"/>
    <property type="match status" value="1"/>
</dbReference>
<keyword evidence="2" id="KW-1194">Viral DNA replication</keyword>
<dbReference type="InterPro" id="IPR002298">
    <property type="entry name" value="DNA_polymerase_A"/>
</dbReference>
<dbReference type="Gene3D" id="3.30.70.370">
    <property type="match status" value="1"/>
</dbReference>
<dbReference type="GO" id="GO:0039693">
    <property type="term" value="P:viral DNA genome replication"/>
    <property type="evidence" value="ECO:0007669"/>
    <property type="project" value="UniProtKB-KW"/>
</dbReference>
<sequence>MRYEIIGKGSPAKIAILVPRIQIADIQKHYMPTLSKLNEEIMVCDIYLNRKKKKTSNTEIKEYLEDLLPNLTNAGIETLIVCQPDYFKVLSKQGKTDANIGDIFTGVDGFKVTYCPHYSRIFYDPDKTRAKVEQALTAVIDGAKGTYTKLGSDIIQHAVYPSNVRNKLDWLNKLIEMDCDLTCDIEGFSLKHFDAGVGTITFCWNQHEGIAFEVDNTRTKEEDPVIRQALKTFFYRFRESGRKMIYHNICYDAYVLIYQLFMDHILDQEGLLEGLDVMLENFEDTQIITYLATNSCAGNELGLKAQAQEFAGNYAVEEIKDITLIDLDKLLEYNLVDGLSTWYVYNKHYQTMITDLQLGTYENFKEWVVDIIQMQLTGLPVNMDKVVALDKLLTAESEHNIWKMMQTKIVQGFQYQLEEEALAKKNAKLKTKTVTRKDLGLTKDLEVAYNPGSAPQLQRLLYSKEFLGLPVLDLTDSGLPSTGADTLEKLLNQNISEETKDFLKILLEYKASAIILSTFLPAFLKAHPGPDGWHYLFGNFRLGGTLSGRLSSNNPNLQNIPSSAGGPLKSRLAKLIKECFEAPPGWLFVGLDFDSLEDRISALQTKDPEKLKVYTDGYDGHSLRAYGYFGDQMPDIDPSSVESINSIGKKYKPLRQESKAPTFALTYQGTYHTLMQNCGFSKEKAQMIENKYRQMYSVSIDYVNEKLEQATHDGYITVAFGLRVRTPLLVQTILGTNKTPKEAAAEGRTAGNAMGQSYCMLNSRAASAFMKKVRRSSHRLDIKPCAHIHDAQYYLVRDGAFDSLVYINTHLPKEVAWQDDPEISHDEVKLSGSCEIFYPNWNHGFDIPNGADVPTIKNQIKKHLADLKEQGIAA</sequence>
<dbReference type="GO" id="GO:0003887">
    <property type="term" value="F:DNA-directed DNA polymerase activity"/>
    <property type="evidence" value="ECO:0007669"/>
    <property type="project" value="InterPro"/>
</dbReference>
<organism evidence="4 5">
    <name type="scientific">Roseovarius sp. 217 phage 1</name>
    <dbReference type="NCBI Taxonomy" id="874471"/>
    <lineage>
        <taxon>Viruses</taxon>
        <taxon>Duplodnaviria</taxon>
        <taxon>Heunggongvirae</taxon>
        <taxon>Uroviricota</taxon>
        <taxon>Caudoviricetes</taxon>
        <taxon>Schitoviridae</taxon>
        <taxon>Rhodovirinae</taxon>
        <taxon>Plymouthvirus</taxon>
        <taxon>Roseovarius Plymouth podovirus 1</taxon>
    </lineage>
</organism>
<name>E3PZ97_9CAUD</name>
<evidence type="ECO:0000256" key="1">
    <source>
        <dbReference type="ARBA" id="ARBA00022705"/>
    </source>
</evidence>
<evidence type="ECO:0000313" key="5">
    <source>
        <dbReference type="Proteomes" id="UP000258344"/>
    </source>
</evidence>
<dbReference type="InterPro" id="IPR043502">
    <property type="entry name" value="DNA/RNA_pol_sf"/>
</dbReference>